<organism evidence="1 2">
    <name type="scientific">Adineta steineri</name>
    <dbReference type="NCBI Taxonomy" id="433720"/>
    <lineage>
        <taxon>Eukaryota</taxon>
        <taxon>Metazoa</taxon>
        <taxon>Spiralia</taxon>
        <taxon>Gnathifera</taxon>
        <taxon>Rotifera</taxon>
        <taxon>Eurotatoria</taxon>
        <taxon>Bdelloidea</taxon>
        <taxon>Adinetida</taxon>
        <taxon>Adinetidae</taxon>
        <taxon>Adineta</taxon>
    </lineage>
</organism>
<protein>
    <submittedName>
        <fullName evidence="1">Uncharacterized protein</fullName>
    </submittedName>
</protein>
<proteinExistence type="predicted"/>
<name>A0A819EWJ0_9BILA</name>
<accession>A0A819EWJ0</accession>
<gene>
    <name evidence="1" type="ORF">KXQ929_LOCUS20385</name>
</gene>
<dbReference type="EMBL" id="CAJOBB010001430">
    <property type="protein sequence ID" value="CAF3856192.1"/>
    <property type="molecule type" value="Genomic_DNA"/>
</dbReference>
<reference evidence="1" key="1">
    <citation type="submission" date="2021-02" db="EMBL/GenBank/DDBJ databases">
        <authorList>
            <person name="Nowell W R."/>
        </authorList>
    </citation>
    <scope>NUCLEOTIDE SEQUENCE</scope>
</reference>
<comment type="caution">
    <text evidence="1">The sequence shown here is derived from an EMBL/GenBank/DDBJ whole genome shotgun (WGS) entry which is preliminary data.</text>
</comment>
<dbReference type="Proteomes" id="UP000663868">
    <property type="component" value="Unassembled WGS sequence"/>
</dbReference>
<dbReference type="AlphaFoldDB" id="A0A819EWJ0"/>
<evidence type="ECO:0000313" key="1">
    <source>
        <dbReference type="EMBL" id="CAF3856192.1"/>
    </source>
</evidence>
<sequence>MGVGVSSLNPGLWDTVHPMNPGSGNGSNMVIMNTVELVQLLIRYHAKENNYLVIRSIDESDCDHVQRSIVAIKISHVNITSTVAIR</sequence>
<evidence type="ECO:0000313" key="2">
    <source>
        <dbReference type="Proteomes" id="UP000663868"/>
    </source>
</evidence>